<evidence type="ECO:0000256" key="1">
    <source>
        <dbReference type="SAM" id="MobiDB-lite"/>
    </source>
</evidence>
<gene>
    <name evidence="2" type="ORF">METZ01_LOCUS249166</name>
</gene>
<dbReference type="EMBL" id="UINC01066031">
    <property type="protein sequence ID" value="SVB96312.1"/>
    <property type="molecule type" value="Genomic_DNA"/>
</dbReference>
<feature type="non-terminal residue" evidence="2">
    <location>
        <position position="101"/>
    </location>
</feature>
<protein>
    <submittedName>
        <fullName evidence="2">Uncharacterized protein</fullName>
    </submittedName>
</protein>
<proteinExistence type="predicted"/>
<name>A0A382IAM7_9ZZZZ</name>
<organism evidence="2">
    <name type="scientific">marine metagenome</name>
    <dbReference type="NCBI Taxonomy" id="408172"/>
    <lineage>
        <taxon>unclassified sequences</taxon>
        <taxon>metagenomes</taxon>
        <taxon>ecological metagenomes</taxon>
    </lineage>
</organism>
<accession>A0A382IAM7</accession>
<feature type="non-terminal residue" evidence="2">
    <location>
        <position position="1"/>
    </location>
</feature>
<dbReference type="AlphaFoldDB" id="A0A382IAM7"/>
<sequence length="101" mass="11244">CRRPRAVEATIAAIDTVSAGAQGYDPATDNRLPQSFQEHFAGRRDRLSRNRVGFRRHRQQPGWPTGRDHGHDLVGLRLHLTVYGNFHELVQPAAGAGSNHI</sequence>
<feature type="region of interest" description="Disordered" evidence="1">
    <location>
        <begin position="47"/>
        <end position="69"/>
    </location>
</feature>
<evidence type="ECO:0000313" key="2">
    <source>
        <dbReference type="EMBL" id="SVB96312.1"/>
    </source>
</evidence>
<reference evidence="2" key="1">
    <citation type="submission" date="2018-05" db="EMBL/GenBank/DDBJ databases">
        <authorList>
            <person name="Lanie J.A."/>
            <person name="Ng W.-L."/>
            <person name="Kazmierczak K.M."/>
            <person name="Andrzejewski T.M."/>
            <person name="Davidsen T.M."/>
            <person name="Wayne K.J."/>
            <person name="Tettelin H."/>
            <person name="Glass J.I."/>
            <person name="Rusch D."/>
            <person name="Podicherti R."/>
            <person name="Tsui H.-C.T."/>
            <person name="Winkler M.E."/>
        </authorList>
    </citation>
    <scope>NUCLEOTIDE SEQUENCE</scope>
</reference>